<dbReference type="PANTHER" id="PTHR43991:SF12">
    <property type="entry name" value="WD REPEAT PROTEIN (AFU_ORTHOLOGUE AFUA_8G05640)"/>
    <property type="match status" value="1"/>
</dbReference>
<accession>A0AA38TSK2</accession>
<keyword evidence="2" id="KW-1185">Reference proteome</keyword>
<organism evidence="1 2">
    <name type="scientific">Centaurea solstitialis</name>
    <name type="common">yellow star-thistle</name>
    <dbReference type="NCBI Taxonomy" id="347529"/>
    <lineage>
        <taxon>Eukaryota</taxon>
        <taxon>Viridiplantae</taxon>
        <taxon>Streptophyta</taxon>
        <taxon>Embryophyta</taxon>
        <taxon>Tracheophyta</taxon>
        <taxon>Spermatophyta</taxon>
        <taxon>Magnoliopsida</taxon>
        <taxon>eudicotyledons</taxon>
        <taxon>Gunneridae</taxon>
        <taxon>Pentapetalae</taxon>
        <taxon>asterids</taxon>
        <taxon>campanulids</taxon>
        <taxon>Asterales</taxon>
        <taxon>Asteraceae</taxon>
        <taxon>Carduoideae</taxon>
        <taxon>Cardueae</taxon>
        <taxon>Centaureinae</taxon>
        <taxon>Centaurea</taxon>
    </lineage>
</organism>
<name>A0AA38TSK2_9ASTR</name>
<reference evidence="1" key="1">
    <citation type="submission" date="2023-03" db="EMBL/GenBank/DDBJ databases">
        <title>Chromosome-scale reference genome and RAD-based genetic map of yellow starthistle (Centaurea solstitialis) reveal putative structural variation and QTLs associated with invader traits.</title>
        <authorList>
            <person name="Reatini B."/>
            <person name="Cang F.A."/>
            <person name="Jiang Q."/>
            <person name="Mckibben M.T.W."/>
            <person name="Barker M.S."/>
            <person name="Rieseberg L.H."/>
            <person name="Dlugosch K.M."/>
        </authorList>
    </citation>
    <scope>NUCLEOTIDE SEQUENCE</scope>
    <source>
        <strain evidence="1">CAN-66</strain>
        <tissue evidence="1">Leaf</tissue>
    </source>
</reference>
<evidence type="ECO:0000313" key="1">
    <source>
        <dbReference type="EMBL" id="KAJ9555908.1"/>
    </source>
</evidence>
<dbReference type="AlphaFoldDB" id="A0AA38TSK2"/>
<sequence length="143" mass="16613">MASSLTNCGNWEPRHDLQIMEYKEGVRSRWWCSREDGRHQKHKVQRRWSAHGDGRANDFVHTYDTESNYESGQEIEVFGEIGWISFSPDAEAMFVGISDRMYGGVLEFSTEDIIIDTWTPYFSIDNSYIRPEMKYLGSIRASG</sequence>
<evidence type="ECO:0000313" key="2">
    <source>
        <dbReference type="Proteomes" id="UP001172457"/>
    </source>
</evidence>
<comment type="caution">
    <text evidence="1">The sequence shown here is derived from an EMBL/GenBank/DDBJ whole genome shotgun (WGS) entry which is preliminary data.</text>
</comment>
<dbReference type="EMBL" id="JARYMX010000003">
    <property type="protein sequence ID" value="KAJ9555908.1"/>
    <property type="molecule type" value="Genomic_DNA"/>
</dbReference>
<proteinExistence type="predicted"/>
<gene>
    <name evidence="1" type="ORF">OSB04_010522</name>
</gene>
<dbReference type="Proteomes" id="UP001172457">
    <property type="component" value="Chromosome 3"/>
</dbReference>
<dbReference type="PANTHER" id="PTHR43991">
    <property type="entry name" value="WD REPEAT PROTEIN (AFU_ORTHOLOGUE AFUA_8G05640)-RELATED"/>
    <property type="match status" value="1"/>
</dbReference>
<protein>
    <submittedName>
        <fullName evidence="1">Uncharacterized protein</fullName>
    </submittedName>
</protein>